<keyword evidence="1" id="KW-0732">Signal</keyword>
<reference evidence="2 3" key="1">
    <citation type="journal article" date="2024" name="Front Chem Biol">
        <title>Unveiling the potential of Daldinia eschscholtzii MFLUCC 19-0629 through bioactivity and bioinformatics studies for enhanced sustainable agriculture production.</title>
        <authorList>
            <person name="Brooks S."/>
            <person name="Weaver J.A."/>
            <person name="Klomchit A."/>
            <person name="Alharthi S.A."/>
            <person name="Onlamun T."/>
            <person name="Nurani R."/>
            <person name="Vong T.K."/>
            <person name="Alberti F."/>
            <person name="Greco C."/>
        </authorList>
    </citation>
    <scope>NUCLEOTIDE SEQUENCE [LARGE SCALE GENOMIC DNA]</scope>
    <source>
        <strain evidence="2">MFLUCC 19-0629</strain>
    </source>
</reference>
<feature type="signal peptide" evidence="1">
    <location>
        <begin position="1"/>
        <end position="15"/>
    </location>
</feature>
<accession>A0AAX6MB23</accession>
<sequence>MKASAVLAFATTALAASLQRRQAQNYAIANFAADCIPHSTYCSYNFNVISDPIFAPDACSAFVQGPDNLPEITDGKCNNTAYTWSTTKTPDGGLDFAIWYPFNSRSNITYCHSIPASEITTQNNGAVSTQHYTGPRNFTASIFDCAPPASS</sequence>
<gene>
    <name evidence="2" type="ORF">Daesc_009699</name>
</gene>
<keyword evidence="3" id="KW-1185">Reference proteome</keyword>
<dbReference type="EMBL" id="JBANMG010000009">
    <property type="protein sequence ID" value="KAK6949616.1"/>
    <property type="molecule type" value="Genomic_DNA"/>
</dbReference>
<dbReference type="Proteomes" id="UP001369815">
    <property type="component" value="Unassembled WGS sequence"/>
</dbReference>
<proteinExistence type="predicted"/>
<feature type="chain" id="PRO_5043533935" description="Hypersensitive response-inducing protein" evidence="1">
    <location>
        <begin position="16"/>
        <end position="151"/>
    </location>
</feature>
<protein>
    <recommendedName>
        <fullName evidence="4">Hypersensitive response-inducing protein</fullName>
    </recommendedName>
</protein>
<evidence type="ECO:0000313" key="3">
    <source>
        <dbReference type="Proteomes" id="UP001369815"/>
    </source>
</evidence>
<evidence type="ECO:0000256" key="1">
    <source>
        <dbReference type="SAM" id="SignalP"/>
    </source>
</evidence>
<name>A0AAX6MB23_9PEZI</name>
<organism evidence="2 3">
    <name type="scientific">Daldinia eschscholtzii</name>
    <dbReference type="NCBI Taxonomy" id="292717"/>
    <lineage>
        <taxon>Eukaryota</taxon>
        <taxon>Fungi</taxon>
        <taxon>Dikarya</taxon>
        <taxon>Ascomycota</taxon>
        <taxon>Pezizomycotina</taxon>
        <taxon>Sordariomycetes</taxon>
        <taxon>Xylariomycetidae</taxon>
        <taxon>Xylariales</taxon>
        <taxon>Hypoxylaceae</taxon>
        <taxon>Daldinia</taxon>
    </lineage>
</organism>
<evidence type="ECO:0000313" key="2">
    <source>
        <dbReference type="EMBL" id="KAK6949616.1"/>
    </source>
</evidence>
<comment type="caution">
    <text evidence="2">The sequence shown here is derived from an EMBL/GenBank/DDBJ whole genome shotgun (WGS) entry which is preliminary data.</text>
</comment>
<dbReference type="AlphaFoldDB" id="A0AAX6MB23"/>
<evidence type="ECO:0008006" key="4">
    <source>
        <dbReference type="Google" id="ProtNLM"/>
    </source>
</evidence>